<name>A0A2D3VE62_9PEZI</name>
<comment type="function">
    <text evidence="5">Reversible hydration of carbon dioxide.</text>
</comment>
<comment type="cofactor">
    <cofactor evidence="4">
        <name>Zn(2+)</name>
        <dbReference type="ChEBI" id="CHEBI:29105"/>
    </cofactor>
    <text evidence="4">Binds 1 zinc ion per subunit.</text>
</comment>
<evidence type="ECO:0000256" key="4">
    <source>
        <dbReference type="PIRSR" id="PIRSR601765-1"/>
    </source>
</evidence>
<organism evidence="6 7">
    <name type="scientific">Ramularia collo-cygni</name>
    <dbReference type="NCBI Taxonomy" id="112498"/>
    <lineage>
        <taxon>Eukaryota</taxon>
        <taxon>Fungi</taxon>
        <taxon>Dikarya</taxon>
        <taxon>Ascomycota</taxon>
        <taxon>Pezizomycotina</taxon>
        <taxon>Dothideomycetes</taxon>
        <taxon>Dothideomycetidae</taxon>
        <taxon>Mycosphaerellales</taxon>
        <taxon>Mycosphaerellaceae</taxon>
        <taxon>Ramularia</taxon>
    </lineage>
</organism>
<feature type="binding site" evidence="4">
    <location>
        <position position="48"/>
    </location>
    <ligand>
        <name>Zn(2+)</name>
        <dbReference type="ChEBI" id="CHEBI:29105"/>
    </ligand>
</feature>
<comment type="catalytic activity">
    <reaction evidence="5">
        <text>hydrogencarbonate + H(+) = CO2 + H2O</text>
        <dbReference type="Rhea" id="RHEA:10748"/>
        <dbReference type="ChEBI" id="CHEBI:15377"/>
        <dbReference type="ChEBI" id="CHEBI:15378"/>
        <dbReference type="ChEBI" id="CHEBI:16526"/>
        <dbReference type="ChEBI" id="CHEBI:17544"/>
        <dbReference type="EC" id="4.2.1.1"/>
    </reaction>
</comment>
<dbReference type="AlphaFoldDB" id="A0A2D3VE62"/>
<sequence>MAELPPRVQGFLANNETWSKKLQPFPTMKELRRAAFSGERKGILILTCLDPRCVPEQYFGPNIGAAVIRNAGGRANDDVVKSVLLLRSLADADVLLVVHHTDCGVMHLTQRQIVEEAKKRTPQAADRIVSLGDYGCFTEKELEQSIKEDVLKLRAEKALEGVQVIGFTMDLNDGIVRQVNV</sequence>
<feature type="binding site" evidence="4">
    <location>
        <position position="50"/>
    </location>
    <ligand>
        <name>Zn(2+)</name>
        <dbReference type="ChEBI" id="CHEBI:29105"/>
    </ligand>
</feature>
<dbReference type="Gene3D" id="3.40.1050.10">
    <property type="entry name" value="Carbonic anhydrase"/>
    <property type="match status" value="1"/>
</dbReference>
<dbReference type="Proteomes" id="UP000225277">
    <property type="component" value="Unassembled WGS sequence"/>
</dbReference>
<dbReference type="SMART" id="SM00947">
    <property type="entry name" value="Pro_CA"/>
    <property type="match status" value="1"/>
</dbReference>
<evidence type="ECO:0000256" key="5">
    <source>
        <dbReference type="RuleBase" id="RU003956"/>
    </source>
</evidence>
<evidence type="ECO:0000313" key="6">
    <source>
        <dbReference type="EMBL" id="CZT25410.1"/>
    </source>
</evidence>
<dbReference type="STRING" id="112498.A0A2D3VE62"/>
<keyword evidence="7" id="KW-1185">Reference proteome</keyword>
<keyword evidence="3 4" id="KW-0862">Zinc</keyword>
<dbReference type="SUPFAM" id="SSF53056">
    <property type="entry name" value="beta-carbonic anhydrase, cab"/>
    <property type="match status" value="1"/>
</dbReference>
<keyword evidence="2 4" id="KW-0479">Metal-binding</keyword>
<dbReference type="Pfam" id="PF00484">
    <property type="entry name" value="Pro_CA"/>
    <property type="match status" value="1"/>
</dbReference>
<dbReference type="InterPro" id="IPR001765">
    <property type="entry name" value="Carbonic_anhydrase"/>
</dbReference>
<dbReference type="RefSeq" id="XP_023632133.1">
    <property type="nucleotide sequence ID" value="XM_023776365.1"/>
</dbReference>
<protein>
    <recommendedName>
        <fullName evidence="5">Carbonic anhydrase</fullName>
        <ecNumber evidence="5">4.2.1.1</ecNumber>
    </recommendedName>
    <alternativeName>
        <fullName evidence="5">Carbonate dehydratase</fullName>
    </alternativeName>
</protein>
<dbReference type="PANTHER" id="PTHR43175">
    <property type="entry name" value="CARBONIC ANHYDRASE"/>
    <property type="match status" value="1"/>
</dbReference>
<dbReference type="InterPro" id="IPR036874">
    <property type="entry name" value="Carbonic_anhydrase_sf"/>
</dbReference>
<dbReference type="OrthoDB" id="10248475at2759"/>
<dbReference type="GO" id="GO:0004089">
    <property type="term" value="F:carbonate dehydratase activity"/>
    <property type="evidence" value="ECO:0007669"/>
    <property type="project" value="UniProtKB-UniRule"/>
</dbReference>
<keyword evidence="5" id="KW-0456">Lyase</keyword>
<dbReference type="GeneID" id="35606170"/>
<evidence type="ECO:0000256" key="2">
    <source>
        <dbReference type="ARBA" id="ARBA00022723"/>
    </source>
</evidence>
<gene>
    <name evidence="6" type="ORF">RCC_11141</name>
</gene>
<reference evidence="6 7" key="1">
    <citation type="submission" date="2016-03" db="EMBL/GenBank/DDBJ databases">
        <authorList>
            <person name="Ploux O."/>
        </authorList>
    </citation>
    <scope>NUCLEOTIDE SEQUENCE [LARGE SCALE GENOMIC DNA]</scope>
    <source>
        <strain evidence="6 7">URUG2</strain>
    </source>
</reference>
<comment type="similarity">
    <text evidence="1 5">Belongs to the beta-class carbonic anhydrase family.</text>
</comment>
<dbReference type="EMBL" id="FJUY01000027">
    <property type="protein sequence ID" value="CZT25410.1"/>
    <property type="molecule type" value="Genomic_DNA"/>
</dbReference>
<dbReference type="GO" id="GO:0008270">
    <property type="term" value="F:zinc ion binding"/>
    <property type="evidence" value="ECO:0007669"/>
    <property type="project" value="UniProtKB-UniRule"/>
</dbReference>
<evidence type="ECO:0000313" key="7">
    <source>
        <dbReference type="Proteomes" id="UP000225277"/>
    </source>
</evidence>
<dbReference type="PANTHER" id="PTHR43175:SF3">
    <property type="entry name" value="CARBON DISULFIDE HYDROLASE"/>
    <property type="match status" value="1"/>
</dbReference>
<evidence type="ECO:0000256" key="3">
    <source>
        <dbReference type="ARBA" id="ARBA00022833"/>
    </source>
</evidence>
<accession>A0A2D3VE62</accession>
<proteinExistence type="inferred from homology"/>
<evidence type="ECO:0000256" key="1">
    <source>
        <dbReference type="ARBA" id="ARBA00006217"/>
    </source>
</evidence>
<feature type="binding site" evidence="4">
    <location>
        <position position="100"/>
    </location>
    <ligand>
        <name>Zn(2+)</name>
        <dbReference type="ChEBI" id="CHEBI:29105"/>
    </ligand>
</feature>
<dbReference type="EC" id="4.2.1.1" evidence="5"/>
<feature type="binding site" evidence="4">
    <location>
        <position position="103"/>
    </location>
    <ligand>
        <name>Zn(2+)</name>
        <dbReference type="ChEBI" id="CHEBI:29105"/>
    </ligand>
</feature>